<feature type="compositionally biased region" description="Basic and acidic residues" evidence="16">
    <location>
        <begin position="22"/>
        <end position="35"/>
    </location>
</feature>
<dbReference type="STRING" id="1441469.A0A225AY66"/>
<gene>
    <name evidence="17" type="ORF">UA08_06116</name>
</gene>
<keyword evidence="8" id="KW-0677">Repeat</keyword>
<dbReference type="Pfam" id="PF00515">
    <property type="entry name" value="TPR_1"/>
    <property type="match status" value="1"/>
</dbReference>
<keyword evidence="7" id="KW-1017">Isopeptide bond</keyword>
<dbReference type="AlphaFoldDB" id="A0A225AY66"/>
<keyword evidence="9 15" id="KW-0802">TPR repeat</keyword>
<evidence type="ECO:0000256" key="16">
    <source>
        <dbReference type="SAM" id="MobiDB-lite"/>
    </source>
</evidence>
<evidence type="ECO:0000313" key="18">
    <source>
        <dbReference type="Proteomes" id="UP000214365"/>
    </source>
</evidence>
<dbReference type="FunFam" id="1.25.40.10:FF:000218">
    <property type="entry name" value="Peroxisomal targeting signal receptor"/>
    <property type="match status" value="1"/>
</dbReference>
<dbReference type="Proteomes" id="UP000214365">
    <property type="component" value="Unassembled WGS sequence"/>
</dbReference>
<evidence type="ECO:0000256" key="10">
    <source>
        <dbReference type="ARBA" id="ARBA00022843"/>
    </source>
</evidence>
<dbReference type="GO" id="GO:0005052">
    <property type="term" value="F:peroxisome matrix targeting signal-1 binding"/>
    <property type="evidence" value="ECO:0007669"/>
    <property type="project" value="TreeGrafter"/>
</dbReference>
<feature type="repeat" description="TPR" evidence="15">
    <location>
        <begin position="377"/>
        <end position="410"/>
    </location>
</feature>
<name>A0A225AY66_TALAT</name>
<comment type="caution">
    <text evidence="17">The sequence shown here is derived from an EMBL/GenBank/DDBJ whole genome shotgun (WGS) entry which is preliminary data.</text>
</comment>
<evidence type="ECO:0000256" key="2">
    <source>
        <dbReference type="ARBA" id="ARBA00004496"/>
    </source>
</evidence>
<dbReference type="SUPFAM" id="SSF48452">
    <property type="entry name" value="TPR-like"/>
    <property type="match status" value="1"/>
</dbReference>
<proteinExistence type="inferred from homology"/>
<feature type="repeat" description="TPR" evidence="15">
    <location>
        <begin position="530"/>
        <end position="563"/>
    </location>
</feature>
<dbReference type="OrthoDB" id="10006023at2759"/>
<evidence type="ECO:0000256" key="11">
    <source>
        <dbReference type="ARBA" id="ARBA00022927"/>
    </source>
</evidence>
<evidence type="ECO:0000256" key="15">
    <source>
        <dbReference type="PROSITE-ProRule" id="PRU00339"/>
    </source>
</evidence>
<dbReference type="GeneID" id="31005872"/>
<keyword evidence="18" id="KW-1185">Reference proteome</keyword>
<keyword evidence="6" id="KW-0963">Cytoplasm</keyword>
<organism evidence="17 18">
    <name type="scientific">Talaromyces atroroseus</name>
    <dbReference type="NCBI Taxonomy" id="1441469"/>
    <lineage>
        <taxon>Eukaryota</taxon>
        <taxon>Fungi</taxon>
        <taxon>Dikarya</taxon>
        <taxon>Ascomycota</taxon>
        <taxon>Pezizomycotina</taxon>
        <taxon>Eurotiomycetes</taxon>
        <taxon>Eurotiomycetidae</taxon>
        <taxon>Eurotiales</taxon>
        <taxon>Trichocomaceae</taxon>
        <taxon>Talaromyces</taxon>
        <taxon>Talaromyces sect. Trachyspermi</taxon>
    </lineage>
</organism>
<keyword evidence="12" id="KW-0882">Thioester bond</keyword>
<reference evidence="17 18" key="1">
    <citation type="submission" date="2015-06" db="EMBL/GenBank/DDBJ databases">
        <title>Talaromyces atroroseus IBT 11181 draft genome.</title>
        <authorList>
            <person name="Rasmussen K.B."/>
            <person name="Rasmussen S."/>
            <person name="Petersen B."/>
            <person name="Sicheritz-Ponten T."/>
            <person name="Mortensen U.H."/>
            <person name="Thrane U."/>
        </authorList>
    </citation>
    <scope>NUCLEOTIDE SEQUENCE [LARGE SCALE GENOMIC DNA]</scope>
    <source>
        <strain evidence="17 18">IBT 11181</strain>
    </source>
</reference>
<dbReference type="GO" id="GO:0005778">
    <property type="term" value="C:peroxisomal membrane"/>
    <property type="evidence" value="ECO:0007669"/>
    <property type="project" value="TreeGrafter"/>
</dbReference>
<evidence type="ECO:0000256" key="4">
    <source>
        <dbReference type="ARBA" id="ARBA00014710"/>
    </source>
</evidence>
<feature type="compositionally biased region" description="Polar residues" evidence="16">
    <location>
        <begin position="11"/>
        <end position="21"/>
    </location>
</feature>
<dbReference type="GO" id="GO:0005829">
    <property type="term" value="C:cytosol"/>
    <property type="evidence" value="ECO:0007669"/>
    <property type="project" value="TreeGrafter"/>
</dbReference>
<dbReference type="PROSITE" id="PS50293">
    <property type="entry name" value="TPR_REGION"/>
    <property type="match status" value="1"/>
</dbReference>
<dbReference type="InterPro" id="IPR019734">
    <property type="entry name" value="TPR_rpt"/>
</dbReference>
<evidence type="ECO:0000256" key="7">
    <source>
        <dbReference type="ARBA" id="ARBA00022499"/>
    </source>
</evidence>
<dbReference type="PROSITE" id="PS50005">
    <property type="entry name" value="TPR"/>
    <property type="match status" value="3"/>
</dbReference>
<dbReference type="SMART" id="SM00028">
    <property type="entry name" value="TPR"/>
    <property type="match status" value="4"/>
</dbReference>
<evidence type="ECO:0000256" key="6">
    <source>
        <dbReference type="ARBA" id="ARBA00022490"/>
    </source>
</evidence>
<feature type="region of interest" description="Disordered" evidence="16">
    <location>
        <begin position="1"/>
        <end position="47"/>
    </location>
</feature>
<dbReference type="EMBL" id="LFMY01000009">
    <property type="protein sequence ID" value="OKL58427.1"/>
    <property type="molecule type" value="Genomic_DNA"/>
</dbReference>
<dbReference type="InterPro" id="IPR011990">
    <property type="entry name" value="TPR-like_helical_dom_sf"/>
</dbReference>
<comment type="subcellular location">
    <subcellularLocation>
        <location evidence="2">Cytoplasm</location>
    </subcellularLocation>
    <subcellularLocation>
        <location evidence="1">Peroxisome</location>
    </subcellularLocation>
</comment>
<evidence type="ECO:0000256" key="3">
    <source>
        <dbReference type="ARBA" id="ARBA00005348"/>
    </source>
</evidence>
<evidence type="ECO:0000313" key="17">
    <source>
        <dbReference type="EMBL" id="OKL58427.1"/>
    </source>
</evidence>
<dbReference type="PANTHER" id="PTHR10130:SF0">
    <property type="entry name" value="GH08708P"/>
    <property type="match status" value="1"/>
</dbReference>
<dbReference type="InterPro" id="IPR024111">
    <property type="entry name" value="PEX5/PEX5L"/>
</dbReference>
<evidence type="ECO:0000256" key="9">
    <source>
        <dbReference type="ARBA" id="ARBA00022803"/>
    </source>
</evidence>
<evidence type="ECO:0000256" key="8">
    <source>
        <dbReference type="ARBA" id="ARBA00022737"/>
    </source>
</evidence>
<accession>A0A225AY66</accession>
<evidence type="ECO:0000256" key="5">
    <source>
        <dbReference type="ARBA" id="ARBA00022448"/>
    </source>
</evidence>
<dbReference type="Gene3D" id="1.25.40.10">
    <property type="entry name" value="Tetratricopeptide repeat domain"/>
    <property type="match status" value="1"/>
</dbReference>
<keyword evidence="11" id="KW-0653">Protein transport</keyword>
<dbReference type="RefSeq" id="XP_020118548.1">
    <property type="nucleotide sequence ID" value="XM_020268404.1"/>
</dbReference>
<evidence type="ECO:0000256" key="14">
    <source>
        <dbReference type="ARBA" id="ARBA00032505"/>
    </source>
</evidence>
<evidence type="ECO:0000256" key="13">
    <source>
        <dbReference type="ARBA" id="ARBA00023140"/>
    </source>
</evidence>
<protein>
    <recommendedName>
        <fullName evidence="4">Peroxisomal targeting signal receptor</fullName>
    </recommendedName>
    <alternativeName>
        <fullName evidence="14">Peroxin-5</fullName>
    </alternativeName>
</protein>
<dbReference type="Pfam" id="PF13432">
    <property type="entry name" value="TPR_16"/>
    <property type="match status" value="1"/>
</dbReference>
<dbReference type="GO" id="GO:0016560">
    <property type="term" value="P:protein import into peroxisome matrix, docking"/>
    <property type="evidence" value="ECO:0007669"/>
    <property type="project" value="TreeGrafter"/>
</dbReference>
<evidence type="ECO:0000256" key="1">
    <source>
        <dbReference type="ARBA" id="ARBA00004275"/>
    </source>
</evidence>
<dbReference type="PANTHER" id="PTHR10130">
    <property type="entry name" value="PEROXISOMAL TARGETING SIGNAL 1 RECEPTOR PEX5"/>
    <property type="match status" value="1"/>
</dbReference>
<keyword evidence="5" id="KW-0813">Transport</keyword>
<feature type="repeat" description="TPR" evidence="15">
    <location>
        <begin position="488"/>
        <end position="521"/>
    </location>
</feature>
<evidence type="ECO:0000256" key="12">
    <source>
        <dbReference type="ARBA" id="ARBA00022966"/>
    </source>
</evidence>
<keyword evidence="10" id="KW-0832">Ubl conjugation</keyword>
<sequence length="669" mass="73899">MSFLGGAECSTAGNPLTQFTKHVQDDKSLQRDRMVGRGPGGMQESMRTRGMAGLGDQMMDEFMQQQPQPQPGHIPVQPFAMDQMRRELESAARTGSSAAGWAAEFDPGEQARMEAAFSSDNSRGIGAAPAAGFSAAEFSRFRQLQNNRTASPIASTQSPMMGGYQRPMMGGYMGMNMGMGGMGMMGSAYAMQQQPQHMDSTAQQQDSKGKARMVELDDENWEAQFAEMDAAGQQSFDEQANNAMEAELNELDRSVPSDLHLLEGDPGFEEFERVWQSAQAEQNASVTRKLAEREEDMDFEEVANLHMDENGGWDGFDTLNTRLRDPQLGDYLFEEDNAFRAVGNPFEEGMKIMQEGGNLSLAALAFEAAVQKDPQHVQAWTMLGSAQAQNEKENPALRALEQATKLDPDNLDALMGLAVSYTNEGYDSTAYRTLERWLSVKYPQVIDAKDLSSDADVGFTDRQLLHDKVTDLFIQAAQLSPSGEHMDPDVQVGLGVLFYCAEEYDKAVDCFSAALASTESGTSNQQGQVHLLWNRLGATLANSGRSEEAIEAYERALTINPNFVRARYNLGVSCINIGCYPEAAQHLLGALAMHKVVEQQGREKAREIVDGVDGIDDAELERMIHISQNQSTNLYDTLRRVFTSMNRRDLADMVVSGMDVDVFRKEFEF</sequence>
<comment type="similarity">
    <text evidence="3">Belongs to the peroxisomal targeting signal receptor family.</text>
</comment>
<keyword evidence="13" id="KW-0576">Peroxisome</keyword>